<name>A0ABR2JCA3_9PEZI</name>
<evidence type="ECO:0000313" key="1">
    <source>
        <dbReference type="EMBL" id="KAK8875309.1"/>
    </source>
</evidence>
<dbReference type="Proteomes" id="UP001390339">
    <property type="component" value="Unassembled WGS sequence"/>
</dbReference>
<comment type="caution">
    <text evidence="1">The sequence shown here is derived from an EMBL/GenBank/DDBJ whole genome shotgun (WGS) entry which is preliminary data.</text>
</comment>
<accession>A0ABR2JCA3</accession>
<keyword evidence="2" id="KW-1185">Reference proteome</keyword>
<organism evidence="1 2">
    <name type="scientific">Apiospora arundinis</name>
    <dbReference type="NCBI Taxonomy" id="335852"/>
    <lineage>
        <taxon>Eukaryota</taxon>
        <taxon>Fungi</taxon>
        <taxon>Dikarya</taxon>
        <taxon>Ascomycota</taxon>
        <taxon>Pezizomycotina</taxon>
        <taxon>Sordariomycetes</taxon>
        <taxon>Xylariomycetidae</taxon>
        <taxon>Amphisphaeriales</taxon>
        <taxon>Apiosporaceae</taxon>
        <taxon>Apiospora</taxon>
    </lineage>
</organism>
<proteinExistence type="predicted"/>
<dbReference type="EMBL" id="JAPCWZ010000003">
    <property type="protein sequence ID" value="KAK8875309.1"/>
    <property type="molecule type" value="Genomic_DNA"/>
</dbReference>
<reference evidence="1 2" key="1">
    <citation type="journal article" date="2024" name="IMA Fungus">
        <title>Apiospora arundinis, a panoply of carbohydrate-active enzymes and secondary metabolites.</title>
        <authorList>
            <person name="Sorensen T."/>
            <person name="Petersen C."/>
            <person name="Muurmann A.T."/>
            <person name="Christiansen J.V."/>
            <person name="Brundto M.L."/>
            <person name="Overgaard C.K."/>
            <person name="Boysen A.T."/>
            <person name="Wollenberg R.D."/>
            <person name="Larsen T.O."/>
            <person name="Sorensen J.L."/>
            <person name="Nielsen K.L."/>
            <person name="Sondergaard T.E."/>
        </authorList>
    </citation>
    <scope>NUCLEOTIDE SEQUENCE [LARGE SCALE GENOMIC DNA]</scope>
    <source>
        <strain evidence="1 2">AAU 773</strain>
    </source>
</reference>
<evidence type="ECO:0000313" key="2">
    <source>
        <dbReference type="Proteomes" id="UP001390339"/>
    </source>
</evidence>
<protein>
    <submittedName>
        <fullName evidence="1">Uncharacterized protein</fullName>
    </submittedName>
</protein>
<gene>
    <name evidence="1" type="ORF">PGQ11_005823</name>
</gene>
<sequence length="444" mass="48413">MYPSLGTLKFIKVDSPTRSENNTQAQGNDNSVTIELPYPAVRLVVAQTGAYIPDTRSWAGFLCASFYDADDNELWHTEILIGSFPYLAEIRQLEALEALLNSDDPDSDNTVVLSPAHGRIHRNNTNVIDPDTFTIPDPNNENNTISLPRPQEAAAILNSQTQQTSRALANLPYQAFPPALSNYNTNYPYLPQAPYTNYSNRFITMSGGWNPRAGWDSGNGNHGSRGNSGGAPVPSNGIPILNNGISLPHGYNPVNAVPMYGYPQVTMPGQPFAQGPIYSMPANGYQHPVPVFQEQGPSFPHPHPVVALESAAANFQNSTGGVGCEPGYNYYFPAQHTKIHVIKSRDPPWRLAAGMSMHFGAYHVPCNTTLGDIMKGFGATNADAKKNRITEVNPGGNGGWYKGVTWTGDDRDKMALTLKDVGWDPKRSGRAGEKPVVWIWVTNT</sequence>